<feature type="compositionally biased region" description="Polar residues" evidence="3">
    <location>
        <begin position="105"/>
        <end position="131"/>
    </location>
</feature>
<dbReference type="CDD" id="cd02257">
    <property type="entry name" value="Peptidase_C19"/>
    <property type="match status" value="1"/>
</dbReference>
<dbReference type="InterPro" id="IPR018200">
    <property type="entry name" value="USP_CS"/>
</dbReference>
<sequence length="683" mass="77490">MDKESNMEEIKVNESGDGDEATWAIVNFVSHEVTVESQATPEMGIPAGSFNQNLTTQDTQDNEEGEKDENTKQDVAGAVSDAAIIKKIKEINKEMDHLAAKLSKRSSQSVSPAQNAEQGFQGTSAGNEKQNIVNEGAGPSFLTINQEYNKMYNFEEPSEWGSRSVSPNDLIIVENDSSDESEVERTETEKLYESNCKRIADLNTPSTSRGVSNDPPVIVRSVQKVFPTVHSNVNEIKDNVATSLSQITLGNASFAYTSNQNIVSAGLEGVLPGNEHKIYTIYPARNIAKIEADFQNFLPQLQYSRMSNYNRRTGLTNYGSTCYINSVIQALLVTNKFSTYTVLKMYQYQCWCGLAELFGNMMYNICPVANPLRFYSTLRSLNFNVYREHDASEFLLYLLKTLMFFEPNWEVRAAIDNAQYSVRNENAEAENYFSDPSADSSQSKRQKTATCKKMLIDNLFGAVITTNVTCQMCQTVSSINETVYMLHLSFSDANIKEVVTVENLLKEYFSAETLSGVNSYACNTCYSLREAEKISIVAKTPKYLILTLKNFRYIPARNISVKKMHKIKCDDIVTLVSKNNQKYRSTYILYAMIVHSGKYLNTGHYIAFTKCNDQWYKINDKKVSAINHDEINKLEKDETPYILFYRRTDIEEGEFPKYEQIPWFTKIQDDQIEAPRGFFQDNQ</sequence>
<keyword evidence="2" id="KW-0788">Thiol protease</keyword>
<evidence type="ECO:0000313" key="6">
    <source>
        <dbReference type="RefSeq" id="XP_013162303.1"/>
    </source>
</evidence>
<protein>
    <recommendedName>
        <fullName evidence="2">Ubiquitin carboxyl-terminal hydrolase</fullName>
        <ecNumber evidence="2">3.4.19.12</ecNumber>
    </recommendedName>
</protein>
<comment type="catalytic activity">
    <reaction evidence="2">
        <text>Thiol-dependent hydrolysis of ester, thioester, amide, peptide and isopeptide bonds formed by the C-terminal Gly of ubiquitin (a 76-residue protein attached to proteins as an intracellular targeting signal).</text>
        <dbReference type="EC" id="3.4.19.12"/>
    </reaction>
</comment>
<dbReference type="KEGG" id="pxu:106113835"/>
<dbReference type="GO" id="GO:0005634">
    <property type="term" value="C:nucleus"/>
    <property type="evidence" value="ECO:0007669"/>
    <property type="project" value="TreeGrafter"/>
</dbReference>
<dbReference type="GO" id="GO:0006508">
    <property type="term" value="P:proteolysis"/>
    <property type="evidence" value="ECO:0007669"/>
    <property type="project" value="UniProtKB-KW"/>
</dbReference>
<evidence type="ECO:0000259" key="4">
    <source>
        <dbReference type="PROSITE" id="PS50235"/>
    </source>
</evidence>
<dbReference type="SUPFAM" id="SSF54001">
    <property type="entry name" value="Cysteine proteinases"/>
    <property type="match status" value="1"/>
</dbReference>
<dbReference type="RefSeq" id="XP_013162303.1">
    <property type="nucleotide sequence ID" value="XM_013306849.1"/>
</dbReference>
<evidence type="ECO:0000313" key="5">
    <source>
        <dbReference type="RefSeq" id="XP_013162302.1"/>
    </source>
</evidence>
<dbReference type="Proteomes" id="UP000694872">
    <property type="component" value="Unplaced"/>
</dbReference>
<dbReference type="PROSITE" id="PS50235">
    <property type="entry name" value="USP_3"/>
    <property type="match status" value="1"/>
</dbReference>
<feature type="region of interest" description="Disordered" evidence="3">
    <location>
        <begin position="37"/>
        <end position="75"/>
    </location>
</feature>
<dbReference type="RefSeq" id="XP_013162302.1">
    <property type="nucleotide sequence ID" value="XM_013306848.1"/>
</dbReference>
<evidence type="ECO:0000256" key="1">
    <source>
        <dbReference type="ARBA" id="ARBA00009085"/>
    </source>
</evidence>
<proteinExistence type="inferred from homology"/>
<evidence type="ECO:0000256" key="2">
    <source>
        <dbReference type="RuleBase" id="RU366025"/>
    </source>
</evidence>
<dbReference type="GO" id="GO:0016579">
    <property type="term" value="P:protein deubiquitination"/>
    <property type="evidence" value="ECO:0007669"/>
    <property type="project" value="InterPro"/>
</dbReference>
<dbReference type="PROSITE" id="PS00973">
    <property type="entry name" value="USP_2"/>
    <property type="match status" value="1"/>
</dbReference>
<keyword evidence="2" id="KW-0645">Protease</keyword>
<dbReference type="InterPro" id="IPR050164">
    <property type="entry name" value="Peptidase_C19"/>
</dbReference>
<feature type="region of interest" description="Disordered" evidence="3">
    <location>
        <begin position="1"/>
        <end position="21"/>
    </location>
</feature>
<feature type="compositionally biased region" description="Basic and acidic residues" evidence="3">
    <location>
        <begin position="1"/>
        <end position="14"/>
    </location>
</feature>
<gene>
    <name evidence="5 6" type="primary">LOC106113835</name>
</gene>
<dbReference type="GO" id="GO:0004843">
    <property type="term" value="F:cysteine-type deubiquitinase activity"/>
    <property type="evidence" value="ECO:0007669"/>
    <property type="project" value="UniProtKB-UniRule"/>
</dbReference>
<evidence type="ECO:0000256" key="3">
    <source>
        <dbReference type="SAM" id="MobiDB-lite"/>
    </source>
</evidence>
<dbReference type="Gene3D" id="3.90.70.10">
    <property type="entry name" value="Cysteine proteinases"/>
    <property type="match status" value="1"/>
</dbReference>
<dbReference type="PANTHER" id="PTHR24006">
    <property type="entry name" value="UBIQUITIN CARBOXYL-TERMINAL HYDROLASE"/>
    <property type="match status" value="1"/>
</dbReference>
<organism evidence="5">
    <name type="scientific">Papilio xuthus</name>
    <name type="common">Asian swallowtail butterfly</name>
    <dbReference type="NCBI Taxonomy" id="66420"/>
    <lineage>
        <taxon>Eukaryota</taxon>
        <taxon>Metazoa</taxon>
        <taxon>Ecdysozoa</taxon>
        <taxon>Arthropoda</taxon>
        <taxon>Hexapoda</taxon>
        <taxon>Insecta</taxon>
        <taxon>Pterygota</taxon>
        <taxon>Neoptera</taxon>
        <taxon>Endopterygota</taxon>
        <taxon>Lepidoptera</taxon>
        <taxon>Glossata</taxon>
        <taxon>Ditrysia</taxon>
        <taxon>Papilionoidea</taxon>
        <taxon>Papilionidae</taxon>
        <taxon>Papilioninae</taxon>
        <taxon>Papilio</taxon>
    </lineage>
</organism>
<comment type="similarity">
    <text evidence="1 2">Belongs to the peptidase C19 family.</text>
</comment>
<reference evidence="5 6" key="1">
    <citation type="submission" date="2025-04" db="UniProtKB">
        <authorList>
            <consortium name="RefSeq"/>
        </authorList>
    </citation>
    <scope>IDENTIFICATION</scope>
</reference>
<keyword evidence="2" id="KW-0378">Hydrolase</keyword>
<feature type="region of interest" description="Disordered" evidence="3">
    <location>
        <begin position="100"/>
        <end position="131"/>
    </location>
</feature>
<dbReference type="GeneID" id="106113835"/>
<dbReference type="PROSITE" id="PS00972">
    <property type="entry name" value="USP_1"/>
    <property type="match status" value="1"/>
</dbReference>
<dbReference type="InterPro" id="IPR028889">
    <property type="entry name" value="USP"/>
</dbReference>
<feature type="domain" description="USP" evidence="4">
    <location>
        <begin position="313"/>
        <end position="648"/>
    </location>
</feature>
<dbReference type="AlphaFoldDB" id="A0AAJ6YZZ1"/>
<dbReference type="InterPro" id="IPR001394">
    <property type="entry name" value="Peptidase_C19_UCH"/>
</dbReference>
<dbReference type="Pfam" id="PF00443">
    <property type="entry name" value="UCH"/>
    <property type="match status" value="1"/>
</dbReference>
<keyword evidence="2" id="KW-0833">Ubl conjugation pathway</keyword>
<dbReference type="EC" id="3.4.19.12" evidence="2"/>
<dbReference type="PANTHER" id="PTHR24006:SF905">
    <property type="entry name" value="UBIQUITIN CARBOXYL-TERMINAL HYDROLASE 1"/>
    <property type="match status" value="1"/>
</dbReference>
<name>A0AAJ6YZZ1_PAPXU</name>
<feature type="compositionally biased region" description="Polar residues" evidence="3">
    <location>
        <begin position="49"/>
        <end position="59"/>
    </location>
</feature>
<accession>A0AAJ6YZZ1</accession>
<dbReference type="GO" id="GO:0005829">
    <property type="term" value="C:cytosol"/>
    <property type="evidence" value="ECO:0007669"/>
    <property type="project" value="TreeGrafter"/>
</dbReference>
<dbReference type="InterPro" id="IPR038765">
    <property type="entry name" value="Papain-like_cys_pep_sf"/>
</dbReference>